<feature type="compositionally biased region" description="Basic and acidic residues" evidence="1">
    <location>
        <begin position="52"/>
        <end position="66"/>
    </location>
</feature>
<dbReference type="EMBL" id="CACRXK020019268">
    <property type="protein sequence ID" value="CAB4033467.1"/>
    <property type="molecule type" value="Genomic_DNA"/>
</dbReference>
<evidence type="ECO:0000313" key="3">
    <source>
        <dbReference type="Proteomes" id="UP001152795"/>
    </source>
</evidence>
<feature type="region of interest" description="Disordered" evidence="1">
    <location>
        <begin position="11"/>
        <end position="67"/>
    </location>
</feature>
<name>A0A6S7JPR6_PARCT</name>
<accession>A0A6S7JPR6</accession>
<dbReference type="Proteomes" id="UP001152795">
    <property type="component" value="Unassembled WGS sequence"/>
</dbReference>
<comment type="caution">
    <text evidence="2">The sequence shown here is derived from an EMBL/GenBank/DDBJ whole genome shotgun (WGS) entry which is preliminary data.</text>
</comment>
<protein>
    <submittedName>
        <fullName evidence="2">Uncharacterized protein</fullName>
    </submittedName>
</protein>
<organism evidence="2 3">
    <name type="scientific">Paramuricea clavata</name>
    <name type="common">Red gorgonian</name>
    <name type="synonym">Violescent sea-whip</name>
    <dbReference type="NCBI Taxonomy" id="317549"/>
    <lineage>
        <taxon>Eukaryota</taxon>
        <taxon>Metazoa</taxon>
        <taxon>Cnidaria</taxon>
        <taxon>Anthozoa</taxon>
        <taxon>Octocorallia</taxon>
        <taxon>Malacalcyonacea</taxon>
        <taxon>Plexauridae</taxon>
        <taxon>Paramuricea</taxon>
    </lineage>
</organism>
<dbReference type="AlphaFoldDB" id="A0A6S7JPR6"/>
<reference evidence="2" key="1">
    <citation type="submission" date="2020-04" db="EMBL/GenBank/DDBJ databases">
        <authorList>
            <person name="Alioto T."/>
            <person name="Alioto T."/>
            <person name="Gomez Garrido J."/>
        </authorList>
    </citation>
    <scope>NUCLEOTIDE SEQUENCE</scope>
    <source>
        <strain evidence="2">A484AB</strain>
    </source>
</reference>
<evidence type="ECO:0000313" key="2">
    <source>
        <dbReference type="EMBL" id="CAB4033467.1"/>
    </source>
</evidence>
<gene>
    <name evidence="2" type="ORF">PACLA_8A051014</name>
</gene>
<proteinExistence type="predicted"/>
<keyword evidence="3" id="KW-1185">Reference proteome</keyword>
<evidence type="ECO:0000256" key="1">
    <source>
        <dbReference type="SAM" id="MobiDB-lite"/>
    </source>
</evidence>
<sequence length="153" mass="17041">MENNTCDIIEIVNEATIPEQNPLAASSSSEDEEKAPPNYERSPSRGPGPGRPTKDSALLRDAKSGEADGDDTFAIREVALFSGNGSVRKKAKLLTKHDKDIKCFAIKHYAPLKFIAEEKVKAFGKIKEQRHKLKVLNYMEQNVLANLQEIQNF</sequence>